<dbReference type="EMBL" id="PZKL01000045">
    <property type="protein sequence ID" value="PTH78952.1"/>
    <property type="molecule type" value="Genomic_DNA"/>
</dbReference>
<comment type="caution">
    <text evidence="2">The sequence shown here is derived from an EMBL/GenBank/DDBJ whole genome shotgun (WGS) entry which is preliminary data.</text>
</comment>
<feature type="transmembrane region" description="Helical" evidence="1">
    <location>
        <begin position="12"/>
        <end position="34"/>
    </location>
</feature>
<dbReference type="AlphaFoldDB" id="A0A2T4MWJ7"/>
<evidence type="ECO:0000313" key="3">
    <source>
        <dbReference type="Proteomes" id="UP000241986"/>
    </source>
</evidence>
<keyword evidence="1" id="KW-0472">Membrane</keyword>
<protein>
    <submittedName>
        <fullName evidence="2">Uncharacterized protein</fullName>
    </submittedName>
</protein>
<reference evidence="2 3" key="1">
    <citation type="submission" date="2018-03" db="EMBL/GenBank/DDBJ databases">
        <title>Aeromonas veronii whole genome sequencing and analysis.</title>
        <authorList>
            <person name="Xie H."/>
            <person name="Liu T."/>
            <person name="Wang K."/>
        </authorList>
    </citation>
    <scope>NUCLEOTIDE SEQUENCE [LARGE SCALE GENOMIC DNA]</scope>
    <source>
        <strain evidence="2 3">XH.VA.1</strain>
    </source>
</reference>
<accession>A0A2T4MWJ7</accession>
<feature type="transmembrane region" description="Helical" evidence="1">
    <location>
        <begin position="40"/>
        <end position="61"/>
    </location>
</feature>
<name>A0A2T4MWJ7_AERVE</name>
<keyword evidence="1" id="KW-0812">Transmembrane</keyword>
<sequence>MIKFVKRDTGTQVAITAIVGVAFYCALFVLSSWSGYQNDVVTYVYIGVFFSSMSALGLVGLKNRVYSLLWQVTLFSPMILEATMGLSEVDVARILLPMRDVGVYLLPVILSLVDVKHIYNQISGKE</sequence>
<dbReference type="Proteomes" id="UP000241986">
    <property type="component" value="Unassembled WGS sequence"/>
</dbReference>
<organism evidence="2 3">
    <name type="scientific">Aeromonas veronii</name>
    <dbReference type="NCBI Taxonomy" id="654"/>
    <lineage>
        <taxon>Bacteria</taxon>
        <taxon>Pseudomonadati</taxon>
        <taxon>Pseudomonadota</taxon>
        <taxon>Gammaproteobacteria</taxon>
        <taxon>Aeromonadales</taxon>
        <taxon>Aeromonadaceae</taxon>
        <taxon>Aeromonas</taxon>
    </lineage>
</organism>
<evidence type="ECO:0000313" key="2">
    <source>
        <dbReference type="EMBL" id="PTH78952.1"/>
    </source>
</evidence>
<keyword evidence="1" id="KW-1133">Transmembrane helix</keyword>
<dbReference type="RefSeq" id="WP_107684577.1">
    <property type="nucleotide sequence ID" value="NZ_PZKL01000045.1"/>
</dbReference>
<gene>
    <name evidence="2" type="ORF">DAA48_21165</name>
</gene>
<proteinExistence type="predicted"/>
<evidence type="ECO:0000256" key="1">
    <source>
        <dbReference type="SAM" id="Phobius"/>
    </source>
</evidence>